<accession>A0A3S5CQV0</accession>
<comment type="caution">
    <text evidence="1">The sequence shown here is derived from an EMBL/GenBank/DDBJ whole genome shotgun (WGS) entry which is preliminary data.</text>
</comment>
<reference evidence="1" key="1">
    <citation type="submission" date="2018-11" db="EMBL/GenBank/DDBJ databases">
        <authorList>
            <consortium name="Pathogen Informatics"/>
        </authorList>
    </citation>
    <scope>NUCLEOTIDE SEQUENCE</scope>
</reference>
<keyword evidence="2" id="KW-1185">Reference proteome</keyword>
<sequence length="78" mass="8682">MFYRRSIFLTSSSSSRCLIGSSSGRCLVGSTQLYTPAIAPAPARNYARPGCTRHDLQTRVLGIHEAICCMQIVWFRLT</sequence>
<dbReference type="EMBL" id="CAAALY010266161">
    <property type="protein sequence ID" value="VEL40728.1"/>
    <property type="molecule type" value="Genomic_DNA"/>
</dbReference>
<evidence type="ECO:0000313" key="1">
    <source>
        <dbReference type="EMBL" id="VEL40728.1"/>
    </source>
</evidence>
<name>A0A3S5CQV0_9PLAT</name>
<protein>
    <submittedName>
        <fullName evidence="1">Uncharacterized protein</fullName>
    </submittedName>
</protein>
<dbReference type="Proteomes" id="UP000784294">
    <property type="component" value="Unassembled WGS sequence"/>
</dbReference>
<dbReference type="AlphaFoldDB" id="A0A3S5CQV0"/>
<evidence type="ECO:0000313" key="2">
    <source>
        <dbReference type="Proteomes" id="UP000784294"/>
    </source>
</evidence>
<proteinExistence type="predicted"/>
<organism evidence="1 2">
    <name type="scientific">Protopolystoma xenopodis</name>
    <dbReference type="NCBI Taxonomy" id="117903"/>
    <lineage>
        <taxon>Eukaryota</taxon>
        <taxon>Metazoa</taxon>
        <taxon>Spiralia</taxon>
        <taxon>Lophotrochozoa</taxon>
        <taxon>Platyhelminthes</taxon>
        <taxon>Monogenea</taxon>
        <taxon>Polyopisthocotylea</taxon>
        <taxon>Polystomatidea</taxon>
        <taxon>Polystomatidae</taxon>
        <taxon>Protopolystoma</taxon>
    </lineage>
</organism>
<gene>
    <name evidence="1" type="ORF">PXEA_LOCUS34168</name>
</gene>